<evidence type="ECO:0000256" key="7">
    <source>
        <dbReference type="ARBA" id="ARBA00022840"/>
    </source>
</evidence>
<sequence length="1086" mass="123061">MEFFERAHGIRNTSSKDRKSNESKKMQLKQMLFGYKAKDNKLIQRSTELQNDYEDSISVSGYSDLNITNSSYENENDALIINEKSTKCDNVMVSSDTDDKASENSYKINELSDNKSFQPVVRSDIESNDKVSEELYDDESVQSVISTDHESNERDDIVSDESNDYEQEDSSHLDSELSNDFDMNEYVDNSDLEITDSETSIVISGLKLSDSDNSEFDADRQLAHKIQEKLQIKSKTQQNKNKYSIELEDNDIPKGPVTKERCFNLQTQELLSGNDKDLTTQLKNNKRKRKDTTALKENDVAKGPISKEKCIKIQEEQKLPVSREELMQKRMNKRKHKEKYTIELDEKQRHKHKYNIILEDANCAGPVNIESISEDENAQFPISKIDLSTHHSELSSDELIEEEFDEDKLNYEETNDGNQSDDIDMVMSPAYVSITASDMPIQRLDDIIGEYKYSTIRNLPSEISNIISTDNSGFFIDENTNAVVEMVDDDVSSLIPELDDTPKLKEVDEGTAKETTNKTFMTSASAESEISDKEESISNVNVSDTFKVYYGTEGCIITLRHPAELYVQGKVKITSLAGTNEIFGYKLDKKCYEIFAPYYNFAQCIKTIESDNNYFGLFSKLTALGLTVAEAEDIVTNVGEYNGVLLLQKLSCNPIDFVAKNFQITSMFKCNKPVEPYFSKACKLLDCSLFSTRPFKSFGEHPSWCEAHELAMNKYSRGLVCGSKRTGKSTYVRYQVNKLLAHGPVLVVDLDPGQSLFTVAGSVSATVVTAPLFGPSFTHLKKPELMLNIGMINTLDNTKLYASAVQSLITFCHNNRAFKQMPWIVNTMGMTNSVGLKFITLIITLLQPTYILQYESMEENLNFETLLTPTNVKELYEEYRNQKLFRNVTYPEDLDYFFVIAAGTDSPHMKKKTFSLSPKDERYLNFLAYFSQLVVRGESLLRITPYVVSLRDLCIATNVVVRREHVMQVLNGKLVALCQQSPDKVALFKLTDKPLRCVGHGLIRGIDWDKGLLYVITPVQSAELGGVDTVLYADWAPELVWHESQLPLGTPLPYRTSTADKQLMSTPRRRFTNPLQVLKMAGGVPN</sequence>
<dbReference type="GO" id="GO:0005730">
    <property type="term" value="C:nucleolus"/>
    <property type="evidence" value="ECO:0007669"/>
    <property type="project" value="UniProtKB-SubCell"/>
</dbReference>
<dbReference type="PANTHER" id="PTHR12755">
    <property type="entry name" value="CLEAVAGE/POLYADENYLATION FACTOR IA SUBUNIT CLP1P"/>
    <property type="match status" value="1"/>
</dbReference>
<evidence type="ECO:0000256" key="5">
    <source>
        <dbReference type="ARBA" id="ARBA00022741"/>
    </source>
</evidence>
<evidence type="ECO:0000259" key="11">
    <source>
        <dbReference type="Pfam" id="PF16575"/>
    </source>
</evidence>
<evidence type="ECO:0000256" key="1">
    <source>
        <dbReference type="ARBA" id="ARBA00004604"/>
    </source>
</evidence>
<dbReference type="AlphaFoldDB" id="A0A6J1P6Q8"/>
<keyword evidence="4" id="KW-0808">Transferase</keyword>
<feature type="region of interest" description="Disordered" evidence="10">
    <location>
        <begin position="128"/>
        <end position="180"/>
    </location>
</feature>
<evidence type="ECO:0000259" key="12">
    <source>
        <dbReference type="Pfam" id="PF24419"/>
    </source>
</evidence>
<keyword evidence="8" id="KW-0539">Nucleus</keyword>
<comment type="similarity">
    <text evidence="2">Belongs to the Clp1 family. NOL9/GRC3 subfamily.</text>
</comment>
<evidence type="ECO:0000256" key="10">
    <source>
        <dbReference type="SAM" id="MobiDB-lite"/>
    </source>
</evidence>
<dbReference type="InterPro" id="IPR057570">
    <property type="entry name" value="NOL9_C"/>
</dbReference>
<evidence type="ECO:0000256" key="6">
    <source>
        <dbReference type="ARBA" id="ARBA00022777"/>
    </source>
</evidence>
<evidence type="ECO:0000256" key="3">
    <source>
        <dbReference type="ARBA" id="ARBA00022552"/>
    </source>
</evidence>
<evidence type="ECO:0000256" key="9">
    <source>
        <dbReference type="ARBA" id="ARBA00071212"/>
    </source>
</evidence>
<proteinExistence type="inferred from homology"/>
<feature type="domain" description="NOL9 C-terminal" evidence="13">
    <location>
        <begin position="943"/>
        <end position="1032"/>
    </location>
</feature>
<evidence type="ECO:0000313" key="14">
    <source>
        <dbReference type="Proteomes" id="UP001652582"/>
    </source>
</evidence>
<keyword evidence="5" id="KW-0547">Nucleotide-binding</keyword>
<dbReference type="GO" id="GO:0051731">
    <property type="term" value="F:polynucleotide 5'-hydroxyl-kinase activity"/>
    <property type="evidence" value="ECO:0007669"/>
    <property type="project" value="InterPro"/>
</dbReference>
<feature type="domain" description="Clp1 P-loop" evidence="11">
    <location>
        <begin position="722"/>
        <end position="863"/>
    </location>
</feature>
<evidence type="ECO:0000313" key="15">
    <source>
        <dbReference type="RefSeq" id="XP_023953532.2"/>
    </source>
</evidence>
<comment type="subcellular location">
    <subcellularLocation>
        <location evidence="1">Nucleus</location>
        <location evidence="1">Nucleolus</location>
    </subcellularLocation>
</comment>
<dbReference type="Proteomes" id="UP001652582">
    <property type="component" value="Chromosome 20"/>
</dbReference>
<dbReference type="RefSeq" id="XP_023953532.2">
    <property type="nucleotide sequence ID" value="XM_024097764.2"/>
</dbReference>
<dbReference type="InterPro" id="IPR027417">
    <property type="entry name" value="P-loop_NTPase"/>
</dbReference>
<dbReference type="PANTHER" id="PTHR12755:SF3">
    <property type="entry name" value="POLYNUCLEOTIDE 5'-HYDROXYL-KINASE NOL9"/>
    <property type="match status" value="1"/>
</dbReference>
<feature type="compositionally biased region" description="Acidic residues" evidence="10">
    <location>
        <begin position="158"/>
        <end position="168"/>
    </location>
</feature>
<dbReference type="InterPro" id="IPR045116">
    <property type="entry name" value="Clp1/Grc3"/>
</dbReference>
<dbReference type="Pfam" id="PF16575">
    <property type="entry name" value="CLP1_P"/>
    <property type="match status" value="1"/>
</dbReference>
<dbReference type="GeneID" id="112057268"/>
<accession>A0A6J1P6Q8</accession>
<feature type="compositionally biased region" description="Basic and acidic residues" evidence="10">
    <location>
        <begin position="147"/>
        <end position="157"/>
    </location>
</feature>
<dbReference type="InterPro" id="IPR057573">
    <property type="entry name" value="NOL9_N"/>
</dbReference>
<evidence type="ECO:0000256" key="8">
    <source>
        <dbReference type="ARBA" id="ARBA00023242"/>
    </source>
</evidence>
<dbReference type="InterPro" id="IPR032319">
    <property type="entry name" value="CLP1_P"/>
</dbReference>
<dbReference type="GO" id="GO:0005524">
    <property type="term" value="F:ATP binding"/>
    <property type="evidence" value="ECO:0007669"/>
    <property type="project" value="UniProtKB-KW"/>
</dbReference>
<dbReference type="KEGG" id="bany:112057268"/>
<dbReference type="Gene3D" id="3.40.50.300">
    <property type="entry name" value="P-loop containing nucleotide triphosphate hydrolases"/>
    <property type="match status" value="1"/>
</dbReference>
<keyword evidence="7" id="KW-0067">ATP-binding</keyword>
<dbReference type="GO" id="GO:0000448">
    <property type="term" value="P:cleavage in ITS2 between 5.8S rRNA and LSU-rRNA of tricistronic rRNA transcript (SSU-rRNA, 5.8S rRNA, LSU-rRNA)"/>
    <property type="evidence" value="ECO:0007669"/>
    <property type="project" value="TreeGrafter"/>
</dbReference>
<feature type="domain" description="NOL9 N-terminal" evidence="12">
    <location>
        <begin position="544"/>
        <end position="689"/>
    </location>
</feature>
<keyword evidence="3" id="KW-0698">rRNA processing</keyword>
<feature type="region of interest" description="Disordered" evidence="10">
    <location>
        <begin position="1"/>
        <end position="24"/>
    </location>
</feature>
<dbReference type="Pfam" id="PF24419">
    <property type="entry name" value="Cupin_NOL9"/>
    <property type="match status" value="1"/>
</dbReference>
<keyword evidence="14" id="KW-1185">Reference proteome</keyword>
<gene>
    <name evidence="15" type="primary">LOC112057268</name>
</gene>
<evidence type="ECO:0000256" key="4">
    <source>
        <dbReference type="ARBA" id="ARBA00022679"/>
    </source>
</evidence>
<dbReference type="Pfam" id="PF25467">
    <property type="entry name" value="NOL9_C"/>
    <property type="match status" value="1"/>
</dbReference>
<dbReference type="OrthoDB" id="2405412at2759"/>
<organism evidence="14 15">
    <name type="scientific">Bicyclus anynana</name>
    <name type="common">Squinting bush brown butterfly</name>
    <dbReference type="NCBI Taxonomy" id="110368"/>
    <lineage>
        <taxon>Eukaryota</taxon>
        <taxon>Metazoa</taxon>
        <taxon>Ecdysozoa</taxon>
        <taxon>Arthropoda</taxon>
        <taxon>Hexapoda</taxon>
        <taxon>Insecta</taxon>
        <taxon>Pterygota</taxon>
        <taxon>Neoptera</taxon>
        <taxon>Endopterygota</taxon>
        <taxon>Lepidoptera</taxon>
        <taxon>Glossata</taxon>
        <taxon>Ditrysia</taxon>
        <taxon>Papilionoidea</taxon>
        <taxon>Nymphalidae</taxon>
        <taxon>Satyrinae</taxon>
        <taxon>Satyrini</taxon>
        <taxon>Mycalesina</taxon>
        <taxon>Bicyclus</taxon>
    </lineage>
</organism>
<keyword evidence="6" id="KW-0418">Kinase</keyword>
<protein>
    <recommendedName>
        <fullName evidence="9">Polynucleotide 5'-hydroxyl-kinase NOL9</fullName>
    </recommendedName>
</protein>
<evidence type="ECO:0000256" key="2">
    <source>
        <dbReference type="ARBA" id="ARBA00011003"/>
    </source>
</evidence>
<evidence type="ECO:0000259" key="13">
    <source>
        <dbReference type="Pfam" id="PF25467"/>
    </source>
</evidence>
<name>A0A6J1P6Q8_BICAN</name>
<reference evidence="15" key="1">
    <citation type="submission" date="2025-08" db="UniProtKB">
        <authorList>
            <consortium name="RefSeq"/>
        </authorList>
    </citation>
    <scope>IDENTIFICATION</scope>
</reference>